<feature type="transmembrane region" description="Helical" evidence="2">
    <location>
        <begin position="761"/>
        <end position="781"/>
    </location>
</feature>
<feature type="transmembrane region" description="Helical" evidence="2">
    <location>
        <begin position="1747"/>
        <end position="1764"/>
    </location>
</feature>
<feature type="transmembrane region" description="Helical" evidence="2">
    <location>
        <begin position="908"/>
        <end position="928"/>
    </location>
</feature>
<feature type="transmembrane region" description="Helical" evidence="2">
    <location>
        <begin position="1071"/>
        <end position="1092"/>
    </location>
</feature>
<feature type="transmembrane region" description="Helical" evidence="2">
    <location>
        <begin position="436"/>
        <end position="455"/>
    </location>
</feature>
<feature type="transmembrane region" description="Helical" evidence="2">
    <location>
        <begin position="981"/>
        <end position="1001"/>
    </location>
</feature>
<feature type="transmembrane region" description="Helical" evidence="2">
    <location>
        <begin position="467"/>
        <end position="489"/>
    </location>
</feature>
<feature type="transmembrane region" description="Helical" evidence="2">
    <location>
        <begin position="1675"/>
        <end position="1697"/>
    </location>
</feature>
<feature type="transmembrane region" description="Helical" evidence="2">
    <location>
        <begin position="1784"/>
        <end position="1801"/>
    </location>
</feature>
<feature type="transmembrane region" description="Helical" evidence="2">
    <location>
        <begin position="368"/>
        <end position="388"/>
    </location>
</feature>
<evidence type="ECO:0000256" key="2">
    <source>
        <dbReference type="SAM" id="Phobius"/>
    </source>
</evidence>
<evidence type="ECO:0000313" key="3">
    <source>
        <dbReference type="EMBL" id="TWU06474.1"/>
    </source>
</evidence>
<feature type="transmembrane region" description="Helical" evidence="2">
    <location>
        <begin position="1904"/>
        <end position="1923"/>
    </location>
</feature>
<feature type="transmembrane region" description="Helical" evidence="2">
    <location>
        <begin position="1643"/>
        <end position="1663"/>
    </location>
</feature>
<gene>
    <name evidence="3" type="ORF">Pla52n_21950</name>
</gene>
<feature type="transmembrane region" description="Helical" evidence="2">
    <location>
        <begin position="676"/>
        <end position="697"/>
    </location>
</feature>
<feature type="transmembrane region" description="Helical" evidence="2">
    <location>
        <begin position="312"/>
        <end position="330"/>
    </location>
</feature>
<keyword evidence="2" id="KW-0472">Membrane</keyword>
<feature type="transmembrane region" description="Helical" evidence="2">
    <location>
        <begin position="880"/>
        <end position="901"/>
    </location>
</feature>
<keyword evidence="2" id="KW-0812">Transmembrane</keyword>
<feature type="transmembrane region" description="Helical" evidence="2">
    <location>
        <begin position="495"/>
        <end position="513"/>
    </location>
</feature>
<organism evidence="3 4">
    <name type="scientific">Stieleria varia</name>
    <dbReference type="NCBI Taxonomy" id="2528005"/>
    <lineage>
        <taxon>Bacteria</taxon>
        <taxon>Pseudomonadati</taxon>
        <taxon>Planctomycetota</taxon>
        <taxon>Planctomycetia</taxon>
        <taxon>Pirellulales</taxon>
        <taxon>Pirellulaceae</taxon>
        <taxon>Stieleria</taxon>
    </lineage>
</organism>
<comment type="caution">
    <text evidence="3">The sequence shown here is derived from an EMBL/GenBank/DDBJ whole genome shotgun (WGS) entry which is preliminary data.</text>
</comment>
<evidence type="ECO:0000256" key="1">
    <source>
        <dbReference type="SAM" id="MobiDB-lite"/>
    </source>
</evidence>
<feature type="transmembrane region" description="Helical" evidence="2">
    <location>
        <begin position="648"/>
        <end position="670"/>
    </location>
</feature>
<reference evidence="3 4" key="1">
    <citation type="submission" date="2019-02" db="EMBL/GenBank/DDBJ databases">
        <title>Deep-cultivation of Planctomycetes and their phenomic and genomic characterization uncovers novel biology.</title>
        <authorList>
            <person name="Wiegand S."/>
            <person name="Jogler M."/>
            <person name="Boedeker C."/>
            <person name="Pinto D."/>
            <person name="Vollmers J."/>
            <person name="Rivas-Marin E."/>
            <person name="Kohn T."/>
            <person name="Peeters S.H."/>
            <person name="Heuer A."/>
            <person name="Rast P."/>
            <person name="Oberbeckmann S."/>
            <person name="Bunk B."/>
            <person name="Jeske O."/>
            <person name="Meyerdierks A."/>
            <person name="Storesund J.E."/>
            <person name="Kallscheuer N."/>
            <person name="Luecker S."/>
            <person name="Lage O.M."/>
            <person name="Pohl T."/>
            <person name="Merkel B.J."/>
            <person name="Hornburger P."/>
            <person name="Mueller R.-W."/>
            <person name="Bruemmer F."/>
            <person name="Labrenz M."/>
            <person name="Spormann A.M."/>
            <person name="Op Den Camp H."/>
            <person name="Overmann J."/>
            <person name="Amann R."/>
            <person name="Jetten M.S.M."/>
            <person name="Mascher T."/>
            <person name="Medema M.H."/>
            <person name="Devos D.P."/>
            <person name="Kaster A.-K."/>
            <person name="Ovreas L."/>
            <person name="Rohde M."/>
            <person name="Galperin M.Y."/>
            <person name="Jogler C."/>
        </authorList>
    </citation>
    <scope>NUCLEOTIDE SEQUENCE [LARGE SCALE GENOMIC DNA]</scope>
    <source>
        <strain evidence="3 4">Pla52n</strain>
    </source>
</reference>
<feature type="transmembrane region" description="Helical" evidence="2">
    <location>
        <begin position="408"/>
        <end position="430"/>
    </location>
</feature>
<feature type="transmembrane region" description="Helical" evidence="2">
    <location>
        <begin position="280"/>
        <end position="300"/>
    </location>
</feature>
<accession>A0A5C6B7J5</accession>
<feature type="transmembrane region" description="Helical" evidence="2">
    <location>
        <begin position="1515"/>
        <end position="1537"/>
    </location>
</feature>
<feature type="transmembrane region" description="Helical" evidence="2">
    <location>
        <begin position="1258"/>
        <end position="1281"/>
    </location>
</feature>
<feature type="transmembrane region" description="Helical" evidence="2">
    <location>
        <begin position="1821"/>
        <end position="1841"/>
    </location>
</feature>
<feature type="transmembrane region" description="Helical" evidence="2">
    <location>
        <begin position="1543"/>
        <end position="1563"/>
    </location>
</feature>
<feature type="transmembrane region" description="Helical" evidence="2">
    <location>
        <begin position="220"/>
        <end position="241"/>
    </location>
</feature>
<feature type="transmembrane region" description="Helical" evidence="2">
    <location>
        <begin position="737"/>
        <end position="754"/>
    </location>
</feature>
<feature type="transmembrane region" description="Helical" evidence="2">
    <location>
        <begin position="6"/>
        <end position="29"/>
    </location>
</feature>
<feature type="transmembrane region" description="Helical" evidence="2">
    <location>
        <begin position="518"/>
        <end position="538"/>
    </location>
</feature>
<keyword evidence="4" id="KW-1185">Reference proteome</keyword>
<feature type="transmembrane region" description="Helical" evidence="2">
    <location>
        <begin position="709"/>
        <end position="731"/>
    </location>
</feature>
<feature type="transmembrane region" description="Helical" evidence="2">
    <location>
        <begin position="1980"/>
        <end position="2001"/>
    </location>
</feature>
<dbReference type="Proteomes" id="UP000320176">
    <property type="component" value="Unassembled WGS sequence"/>
</dbReference>
<feature type="transmembrane region" description="Helical" evidence="2">
    <location>
        <begin position="847"/>
        <end position="874"/>
    </location>
</feature>
<feature type="transmembrane region" description="Helical" evidence="2">
    <location>
        <begin position="1456"/>
        <end position="1478"/>
    </location>
</feature>
<feature type="transmembrane region" description="Helical" evidence="2">
    <location>
        <begin position="1169"/>
        <end position="1199"/>
    </location>
</feature>
<feature type="transmembrane region" description="Helical" evidence="2">
    <location>
        <begin position="1929"/>
        <end position="1949"/>
    </location>
</feature>
<feature type="transmembrane region" description="Helical" evidence="2">
    <location>
        <begin position="1954"/>
        <end position="1974"/>
    </location>
</feature>
<feature type="transmembrane region" description="Helical" evidence="2">
    <location>
        <begin position="611"/>
        <end position="636"/>
    </location>
</feature>
<feature type="transmembrane region" description="Helical" evidence="2">
    <location>
        <begin position="247"/>
        <end position="268"/>
    </location>
</feature>
<feature type="transmembrane region" description="Helical" evidence="2">
    <location>
        <begin position="793"/>
        <end position="814"/>
    </location>
</feature>
<feature type="transmembrane region" description="Helical" evidence="2">
    <location>
        <begin position="1205"/>
        <end position="1223"/>
    </location>
</feature>
<proteinExistence type="predicted"/>
<feature type="transmembrane region" description="Helical" evidence="2">
    <location>
        <begin position="1013"/>
        <end position="1033"/>
    </location>
</feature>
<feature type="compositionally biased region" description="Polar residues" evidence="1">
    <location>
        <begin position="165"/>
        <end position="174"/>
    </location>
</feature>
<feature type="transmembrane region" description="Helical" evidence="2">
    <location>
        <begin position="1139"/>
        <end position="1157"/>
    </location>
</feature>
<feature type="transmembrane region" description="Helical" evidence="2">
    <location>
        <begin position="1848"/>
        <end position="1869"/>
    </location>
</feature>
<feature type="compositionally biased region" description="Low complexity" evidence="1">
    <location>
        <begin position="111"/>
        <end position="127"/>
    </location>
</feature>
<keyword evidence="2" id="KW-1133">Transmembrane helix</keyword>
<feature type="transmembrane region" description="Helical" evidence="2">
    <location>
        <begin position="1045"/>
        <end position="1065"/>
    </location>
</feature>
<feature type="transmembrane region" description="Helical" evidence="2">
    <location>
        <begin position="1717"/>
        <end position="1735"/>
    </location>
</feature>
<evidence type="ECO:0000313" key="4">
    <source>
        <dbReference type="Proteomes" id="UP000320176"/>
    </source>
</evidence>
<feature type="transmembrane region" description="Helical" evidence="2">
    <location>
        <begin position="582"/>
        <end position="605"/>
    </location>
</feature>
<feature type="transmembrane region" description="Helical" evidence="2">
    <location>
        <begin position="1423"/>
        <end position="1444"/>
    </location>
</feature>
<feature type="region of interest" description="Disordered" evidence="1">
    <location>
        <begin position="109"/>
        <end position="183"/>
    </location>
</feature>
<feature type="transmembrane region" description="Helical" evidence="2">
    <location>
        <begin position="342"/>
        <end position="362"/>
    </location>
</feature>
<feature type="transmembrane region" description="Helical" evidence="2">
    <location>
        <begin position="1875"/>
        <end position="1892"/>
    </location>
</feature>
<protein>
    <submittedName>
        <fullName evidence="3">Uncharacterized protein</fullName>
    </submittedName>
</protein>
<feature type="transmembrane region" description="Helical" evidence="2">
    <location>
        <begin position="1398"/>
        <end position="1416"/>
    </location>
</feature>
<feature type="transmembrane region" description="Helical" evidence="2">
    <location>
        <begin position="940"/>
        <end position="960"/>
    </location>
</feature>
<dbReference type="EMBL" id="SJPN01000002">
    <property type="protein sequence ID" value="TWU06474.1"/>
    <property type="molecule type" value="Genomic_DNA"/>
</dbReference>
<feature type="transmembrane region" description="Helical" evidence="2">
    <location>
        <begin position="1293"/>
        <end position="1310"/>
    </location>
</feature>
<sequence length="2020" mass="216452">MEISLLLLVLFLFLWAIVTLVGHATWVFIRSMFTDSSSPHAQAQRQATADIEAADRVLNRLEREGVMSTQAVAILRGNVAKLSGAPPSLRQSKFPSVDRVVADYLVDKHPQPATSQPASSQPASSQPETFQTETPPHAPPPVERTVEKAAFAAPPQSADRPDTPLATSPSQPSPFSVPLESSTEETVSTQVETVASPPTLSKAEIIRSFLAAHNVRWGELVAGLLIVICSVGLVLSLWNTIVTTHRAIPSLIFAAANTAIFAAALYTLSRWKLRHTSRAMLLIATLLVPLGILAGLASAGTDATAVSLDDPITIGSILVGGIVYMTLLWFGGRGLVGRRDALPMILSVAGPAMMLPLVPAAIRMDGRAPILLILVGSVSLLAALAWQLRISYREKCPTPGLSATRRRIVILSVGAFSLSALTANILYLWGVTTQNAIAVSIALIPAWVGVAEFALSIRNWNKRPRLAMAGTVISIIALGGVLAAMPAALISSSWLWTWAIVASVSLVIGAIGFRHRQWISVASVPVGVTTVLASQTFFATHAWDDLALWQRVIGGQPMVAAFVIGLVIAVVAWIVPKRWNRVVWNAIAAGFIALGAINVVVLSIAPASWLGVVPATAVTGLAVVAILAACAASVLVRKSSMEHHGAIADALAIAVIPLVMMGWCSVFHPISIGLPLASARVWLITSLAIAATLVTMTEGLRKFQSPTALLAWQSAVGFFSAIAVCFSLSMVRIDWTVSAWGLLAVTLLLGWIAFLNRSREWLMATQGTSLSLAALIGWGRFHETLFTSDAWRSSLALWGWGTLLAATLVAWLLLREVSRGVRRTKLRGTRFAWLDHRTVAPTRMLETVLGAGMLVFVILATAHGYLSMLLGVAAVDNTRFYAPVIVPLISFAAAALATGLFRRHIRSAVWSVGTLLGVVGIVWISNQIAQRTLVDAAEQLVLATSFATVGCIGLAAWLGGLRSKMSERDVVAAASMTTSPLLIAAGTGATLMTTSAGVLWVCDWLRPVLAAQLPNVFSAWTLAIWSGMGALVLGWFGQHSKNRNVLFLSAGLTFVATFLVMPLAVPNSIVAWAQWSTVALFGWIAVGALLSRDKPELRSAFQDVFHVAAATGILSAVCTTLGVWLSIDVVSLLGNSGGYVLTGITATALLTWPYLPWRKSEEHPIIARTLIWPLVLTLCSGHAALLLSTASSVTAILGAMSPQRLLIGLWMIATIASLARVLLQSLKFHSINHADFRHAAVMATGVTCTSLAHSATGFYGWVGLLACATAGWLVIPIAWAAKSKEPERTADSVAGRLLCWLMLIVGGYLAVRLSDHAGAGDWLEWTAMTGWISHWVILWRVACPDKPLTETTARAPLFSRILADNEFAVLLVLAWFGELVVSVGAASGPAFIGTLSERWLVLRLIVGALVVLTVIARNDRITAWFTSVALAVLTVTVFTARMAYVYEATYEETLAFATLVAPAVLAALAFSASMIARFTSAANLFWNRANAFTRSTSNNSNPQRRLGNTTIVADGISYVSWCVTCIATFLCVFWLAYDNTQRMLPMAIGSLAIIALVFTEISGQSRPDKQESRRMSAVGLGLLATFLWASVGVIGTEYPLLTLTMRWFVASVCTVAVFAFALPKMLGETMANVWSGAFEKARTAAAVLAAATLLALLGQEAMIRTQGDPTLISKPLVLGVAATLAILSVLTTAAAILSGPGTGYQKSWNLSDATRRFLVVAAQVFGGLTWFHLFLCKSPLADLGLRAYWPYIVMALAFGSVAITQWAKARGDDLMSDTLRQTSLYLPLVPVLGFWLSLSVFDVGNADEATQNAWSYVQGKVSYQSLLLIGTIYYGVVSFLWKNGFSRVATVILGNAALWILLTQTPGWGFLARPQAWLIPPAVCVLIVTHLYRKRLPAAAASSIRYVSTLVIYISSTADMLLNDIGSTLAGPIILVLLALAGMLAGVVLRVKPFLYLGAIFVFFGVTSMVWHAQTRIDAVWPWWAFGITTGMLLLAGLMAIEKNKPKLQRLATSLSTWEP</sequence>
<feature type="transmembrane region" description="Helical" evidence="2">
    <location>
        <begin position="558"/>
        <end position="575"/>
    </location>
</feature>
<feature type="transmembrane region" description="Helical" evidence="2">
    <location>
        <begin position="1367"/>
        <end position="1392"/>
    </location>
</feature>
<feature type="transmembrane region" description="Helical" evidence="2">
    <location>
        <begin position="1600"/>
        <end position="1622"/>
    </location>
</feature>
<feature type="transmembrane region" description="Helical" evidence="2">
    <location>
        <begin position="1104"/>
        <end position="1127"/>
    </location>
</feature>
<name>A0A5C6B7J5_9BACT</name>
<feature type="transmembrane region" description="Helical" evidence="2">
    <location>
        <begin position="1575"/>
        <end position="1594"/>
    </location>
</feature>